<evidence type="ECO:0000313" key="1">
    <source>
        <dbReference type="EMBL" id="ORE12565.1"/>
    </source>
</evidence>
<dbReference type="VEuPathDB" id="FungiDB:BCV72DRAFT_16204"/>
<organism evidence="1 2">
    <name type="scientific">Rhizopus microsporus</name>
    <dbReference type="NCBI Taxonomy" id="58291"/>
    <lineage>
        <taxon>Eukaryota</taxon>
        <taxon>Fungi</taxon>
        <taxon>Fungi incertae sedis</taxon>
        <taxon>Mucoromycota</taxon>
        <taxon>Mucoromycotina</taxon>
        <taxon>Mucoromycetes</taxon>
        <taxon>Mucorales</taxon>
        <taxon>Mucorineae</taxon>
        <taxon>Rhizopodaceae</taxon>
        <taxon>Rhizopus</taxon>
    </lineage>
</organism>
<dbReference type="AlphaFoldDB" id="A0A1X0RKK9"/>
<dbReference type="OMA" id="TYMRQVP"/>
<sequence length="282" mass="32150">MTYHITCYILHIGNTFSMFMQTFIDELPFEIILQIFQHVPLSTFNALYSVFPQALVDEALVFKLRNNKSKPLLNLVSTNLHELSTDVQSDLNKRNESSLFLYFASFDPYNRFIWTVPDFCSFQHYFRVKDAYVSHGKLVIRHPSDSGSQKPLLSLWDIRKSFPPVRAGSFSGASEYSTKKVQQLTIHQLGCILDTCLIPTSNVAPDGIVMLHNVKSEDKDAIKRPALPNYVRKISPSTISSWLPIYPDPTCGYFLVERLAISISTFLELCPSAFDQQFLCSD</sequence>
<evidence type="ECO:0000313" key="2">
    <source>
        <dbReference type="Proteomes" id="UP000242381"/>
    </source>
</evidence>
<reference evidence="1 2" key="1">
    <citation type="journal article" date="2016" name="Proc. Natl. Acad. Sci. U.S.A.">
        <title>Lipid metabolic changes in an early divergent fungus govern the establishment of a mutualistic symbiosis with endobacteria.</title>
        <authorList>
            <person name="Lastovetsky O.A."/>
            <person name="Gaspar M.L."/>
            <person name="Mondo S.J."/>
            <person name="LaButti K.M."/>
            <person name="Sandor L."/>
            <person name="Grigoriev I.V."/>
            <person name="Henry S.A."/>
            <person name="Pawlowska T.E."/>
        </authorList>
    </citation>
    <scope>NUCLEOTIDE SEQUENCE [LARGE SCALE GENOMIC DNA]</scope>
    <source>
        <strain evidence="1 2">ATCC 11559</strain>
    </source>
</reference>
<name>A0A1X0RKK9_RHIZD</name>
<protein>
    <recommendedName>
        <fullName evidence="3">F-box domain-containing protein</fullName>
    </recommendedName>
</protein>
<gene>
    <name evidence="1" type="ORF">BCV71DRAFT_240016</name>
</gene>
<dbReference type="Proteomes" id="UP000242381">
    <property type="component" value="Unassembled WGS sequence"/>
</dbReference>
<evidence type="ECO:0008006" key="3">
    <source>
        <dbReference type="Google" id="ProtNLM"/>
    </source>
</evidence>
<dbReference type="EMBL" id="KV921641">
    <property type="protein sequence ID" value="ORE12565.1"/>
    <property type="molecule type" value="Genomic_DNA"/>
</dbReference>
<accession>A0A1X0RKK9</accession>
<proteinExistence type="predicted"/>